<sequence>MYWGLAAGSGNPSEAAIFDPVTGFGGNGSATSTVPYTQCVLNGLLTALRPQYWNTERIPHCLTRVFARSSPIDMLGAEYSREVVAEVSAETDYDSFRHRLESGPHAAIHEAIGGRDPKPVGWGDLNPSSSPNESLFFLHHTDVDRLWWLWQERSPKTRIDAYNGHRIDGNDSAPASLDASSP</sequence>
<evidence type="ECO:0000256" key="1">
    <source>
        <dbReference type="ARBA" id="ARBA00022723"/>
    </source>
</evidence>
<dbReference type="EMBL" id="JAUKUD010000001">
    <property type="protein sequence ID" value="KAK0752864.1"/>
    <property type="molecule type" value="Genomic_DNA"/>
</dbReference>
<dbReference type="Proteomes" id="UP001172155">
    <property type="component" value="Unassembled WGS sequence"/>
</dbReference>
<accession>A0AA40KBB7</accession>
<reference evidence="5" key="1">
    <citation type="submission" date="2023-06" db="EMBL/GenBank/DDBJ databases">
        <title>Genome-scale phylogeny and comparative genomics of the fungal order Sordariales.</title>
        <authorList>
            <consortium name="Lawrence Berkeley National Laboratory"/>
            <person name="Hensen N."/>
            <person name="Bonometti L."/>
            <person name="Westerberg I."/>
            <person name="Brannstrom I.O."/>
            <person name="Guillou S."/>
            <person name="Cros-Aarteil S."/>
            <person name="Calhoun S."/>
            <person name="Haridas S."/>
            <person name="Kuo A."/>
            <person name="Mondo S."/>
            <person name="Pangilinan J."/>
            <person name="Riley R."/>
            <person name="LaButti K."/>
            <person name="Andreopoulos B."/>
            <person name="Lipzen A."/>
            <person name="Chen C."/>
            <person name="Yanf M."/>
            <person name="Daum C."/>
            <person name="Ng V."/>
            <person name="Clum A."/>
            <person name="Steindorff A."/>
            <person name="Ohm R."/>
            <person name="Martin F."/>
            <person name="Silar P."/>
            <person name="Natvig D."/>
            <person name="Lalanne C."/>
            <person name="Gautier V."/>
            <person name="Ament-velasquez S.L."/>
            <person name="Kruys A."/>
            <person name="Hutchinson M.I."/>
            <person name="Powell A.J."/>
            <person name="Barry K."/>
            <person name="Miller A.N."/>
            <person name="Grigoriev I.V."/>
            <person name="Debuchy R."/>
            <person name="Gladieux P."/>
            <person name="Thoren M.H."/>
            <person name="Johannesson H."/>
        </authorList>
    </citation>
    <scope>NUCLEOTIDE SEQUENCE</scope>
    <source>
        <strain evidence="5">SMH3187-1</strain>
    </source>
</reference>
<protein>
    <recommendedName>
        <fullName evidence="4">Tyrosinase copper-binding domain-containing protein</fullName>
    </recommendedName>
</protein>
<dbReference type="InterPro" id="IPR050316">
    <property type="entry name" value="Tyrosinase/Hemocyanin"/>
</dbReference>
<evidence type="ECO:0000313" key="6">
    <source>
        <dbReference type="Proteomes" id="UP001172155"/>
    </source>
</evidence>
<keyword evidence="6" id="KW-1185">Reference proteome</keyword>
<dbReference type="GO" id="GO:0016491">
    <property type="term" value="F:oxidoreductase activity"/>
    <property type="evidence" value="ECO:0007669"/>
    <property type="project" value="InterPro"/>
</dbReference>
<feature type="region of interest" description="Disordered" evidence="3">
    <location>
        <begin position="161"/>
        <end position="182"/>
    </location>
</feature>
<proteinExistence type="predicted"/>
<evidence type="ECO:0000256" key="3">
    <source>
        <dbReference type="SAM" id="MobiDB-lite"/>
    </source>
</evidence>
<dbReference type="PANTHER" id="PTHR11474">
    <property type="entry name" value="TYROSINASE FAMILY MEMBER"/>
    <property type="match status" value="1"/>
</dbReference>
<gene>
    <name evidence="5" type="ORF">B0T18DRAFT_395532</name>
</gene>
<dbReference type="Gene3D" id="1.10.1280.10">
    <property type="entry name" value="Di-copper center containing domain from catechol oxidase"/>
    <property type="match status" value="1"/>
</dbReference>
<feature type="compositionally biased region" description="Low complexity" evidence="3">
    <location>
        <begin position="171"/>
        <end position="182"/>
    </location>
</feature>
<dbReference type="InterPro" id="IPR008922">
    <property type="entry name" value="Di-copper_centre_dom_sf"/>
</dbReference>
<feature type="domain" description="Tyrosinase copper-binding" evidence="4">
    <location>
        <begin position="22"/>
        <end position="153"/>
    </location>
</feature>
<evidence type="ECO:0000256" key="2">
    <source>
        <dbReference type="ARBA" id="ARBA00023008"/>
    </source>
</evidence>
<keyword evidence="1" id="KW-0479">Metal-binding</keyword>
<dbReference type="InterPro" id="IPR002227">
    <property type="entry name" value="Tyrosinase_Cu-bd"/>
</dbReference>
<keyword evidence="2" id="KW-0186">Copper</keyword>
<dbReference type="AlphaFoldDB" id="A0AA40KBB7"/>
<name>A0AA40KBB7_9PEZI</name>
<evidence type="ECO:0000259" key="4">
    <source>
        <dbReference type="Pfam" id="PF00264"/>
    </source>
</evidence>
<dbReference type="GO" id="GO:0046872">
    <property type="term" value="F:metal ion binding"/>
    <property type="evidence" value="ECO:0007669"/>
    <property type="project" value="UniProtKB-KW"/>
</dbReference>
<organism evidence="5 6">
    <name type="scientific">Schizothecium vesticola</name>
    <dbReference type="NCBI Taxonomy" id="314040"/>
    <lineage>
        <taxon>Eukaryota</taxon>
        <taxon>Fungi</taxon>
        <taxon>Dikarya</taxon>
        <taxon>Ascomycota</taxon>
        <taxon>Pezizomycotina</taxon>
        <taxon>Sordariomycetes</taxon>
        <taxon>Sordariomycetidae</taxon>
        <taxon>Sordariales</taxon>
        <taxon>Schizotheciaceae</taxon>
        <taxon>Schizothecium</taxon>
    </lineage>
</organism>
<dbReference type="Pfam" id="PF00264">
    <property type="entry name" value="Tyrosinase"/>
    <property type="match status" value="1"/>
</dbReference>
<dbReference type="PANTHER" id="PTHR11474:SF126">
    <property type="entry name" value="TYROSINASE-LIKE PROTEIN TYR-1-RELATED"/>
    <property type="match status" value="1"/>
</dbReference>
<dbReference type="SUPFAM" id="SSF48056">
    <property type="entry name" value="Di-copper centre-containing domain"/>
    <property type="match status" value="1"/>
</dbReference>
<comment type="caution">
    <text evidence="5">The sequence shown here is derived from an EMBL/GenBank/DDBJ whole genome shotgun (WGS) entry which is preliminary data.</text>
</comment>
<evidence type="ECO:0000313" key="5">
    <source>
        <dbReference type="EMBL" id="KAK0752864.1"/>
    </source>
</evidence>